<dbReference type="EMBL" id="DACWOD010000005">
    <property type="protein sequence ID" value="HAU2396285.1"/>
    <property type="molecule type" value="Genomic_DNA"/>
</dbReference>
<dbReference type="Proteomes" id="UP000863577">
    <property type="component" value="Unassembled WGS sequence"/>
</dbReference>
<gene>
    <name evidence="3" type="primary">ceg15</name>
    <name evidence="3" type="ORF">JBK99_08070</name>
</gene>
<keyword evidence="1" id="KW-0812">Transmembrane</keyword>
<dbReference type="Pfam" id="PF22088">
    <property type="entry name" value="HIT-like"/>
    <property type="match status" value="1"/>
</dbReference>
<evidence type="ECO:0000259" key="2">
    <source>
        <dbReference type="Pfam" id="PF22088"/>
    </source>
</evidence>
<protein>
    <submittedName>
        <fullName evidence="3">Dot/Icm T4SS effector Ceg15</fullName>
    </submittedName>
</protein>
<accession>A0AAN5Q1G5</accession>
<dbReference type="InterPro" id="IPR054312">
    <property type="entry name" value="LPG0439_HIT-like"/>
</dbReference>
<organism evidence="3 4">
    <name type="scientific">Legionella pneumophila</name>
    <dbReference type="NCBI Taxonomy" id="446"/>
    <lineage>
        <taxon>Bacteria</taxon>
        <taxon>Pseudomonadati</taxon>
        <taxon>Pseudomonadota</taxon>
        <taxon>Gammaproteobacteria</taxon>
        <taxon>Legionellales</taxon>
        <taxon>Legionellaceae</taxon>
        <taxon>Legionella</taxon>
    </lineage>
</organism>
<keyword evidence="1" id="KW-1133">Transmembrane helix</keyword>
<proteinExistence type="predicted"/>
<evidence type="ECO:0000313" key="3">
    <source>
        <dbReference type="EMBL" id="HAU2396285.1"/>
    </source>
</evidence>
<dbReference type="RefSeq" id="WP_080275637.1">
    <property type="nucleotide sequence ID" value="NZ_AP024961.1"/>
</dbReference>
<evidence type="ECO:0000313" key="4">
    <source>
        <dbReference type="Proteomes" id="UP000863577"/>
    </source>
</evidence>
<feature type="domain" description="LPG0439 HIT-related" evidence="2">
    <location>
        <begin position="117"/>
        <end position="278"/>
    </location>
</feature>
<comment type="caution">
    <text evidence="3">The sequence shown here is derived from an EMBL/GenBank/DDBJ whole genome shotgun (WGS) entry which is preliminary data.</text>
</comment>
<keyword evidence="1" id="KW-0472">Membrane</keyword>
<dbReference type="AlphaFoldDB" id="A0AAN5Q1G5"/>
<sequence length="349" mass="39743">MTDHSPFIKFRFLNIKLSILQYNIILKAIIKLKVAILMTNCKTSDTLLLKPILGYSCFNFSISVFILILFYIPLTSGTCWAKKSVNHNEVVMRGKREFLKHEYSPGHWSIDYTRAGTSIAVITVRNKYHYSVILNPTDCRGYRIIIRYLNEGDSSLSSAFNRPYTVSEQRGLNDVASLMTQVYEKLGLIVQFSQLGNNSQSFDKETGVTLIGSEEEPSMLHLHMWGRGDPDMEYIAGVPLRGPEPGLMFDLIAKNKTHPINQHAIKWNEDELKACLAMFKLKLAEYVNSPEFTEEFGDTLKVTIHDKKDLGEAKESSFGFFHKMKSSSEDLTTLDKTLETRDDKINPFG</sequence>
<feature type="transmembrane region" description="Helical" evidence="1">
    <location>
        <begin position="52"/>
        <end position="74"/>
    </location>
</feature>
<evidence type="ECO:0000256" key="1">
    <source>
        <dbReference type="SAM" id="Phobius"/>
    </source>
</evidence>
<reference evidence="3" key="1">
    <citation type="journal article" date="2018" name="Genome Biol.">
        <title>SKESA: strategic k-mer extension for scrupulous assemblies.</title>
        <authorList>
            <person name="Souvorov A."/>
            <person name="Agarwala R."/>
            <person name="Lipman D.J."/>
        </authorList>
    </citation>
    <scope>NUCLEOTIDE SEQUENCE</scope>
    <source>
        <strain evidence="3">CL18-200174</strain>
    </source>
</reference>
<reference evidence="3" key="2">
    <citation type="submission" date="2019-09" db="EMBL/GenBank/DDBJ databases">
        <authorList>
            <consortium name="NCBI Pathogen Detection Project"/>
        </authorList>
    </citation>
    <scope>NUCLEOTIDE SEQUENCE</scope>
    <source>
        <strain evidence="3">CL18-200174</strain>
    </source>
</reference>
<name>A0AAN5Q1G5_LEGPN</name>